<feature type="domain" description="Homeobox" evidence="5">
    <location>
        <begin position="1"/>
        <end position="20"/>
    </location>
</feature>
<keyword evidence="3 6" id="KW-0371">Homeobox</keyword>
<keyword evidence="3 6" id="KW-0238">DNA-binding</keyword>
<dbReference type="GO" id="GO:0030182">
    <property type="term" value="P:neuron differentiation"/>
    <property type="evidence" value="ECO:0007669"/>
    <property type="project" value="TreeGrafter"/>
</dbReference>
<name>A0A8E0VGI6_9TREM</name>
<dbReference type="InterPro" id="IPR001356">
    <property type="entry name" value="HD"/>
</dbReference>
<dbReference type="PANTHER" id="PTHR11211">
    <property type="entry name" value="IROQUOIS-CLASS HOMEODOMAIN PROTEIN IRX"/>
    <property type="match status" value="1"/>
</dbReference>
<dbReference type="InterPro" id="IPR009057">
    <property type="entry name" value="Homeodomain-like_sf"/>
</dbReference>
<evidence type="ECO:0000256" key="1">
    <source>
        <dbReference type="ARBA" id="ARBA00004123"/>
    </source>
</evidence>
<dbReference type="PROSITE" id="PS50071">
    <property type="entry name" value="HOMEOBOX_2"/>
    <property type="match status" value="1"/>
</dbReference>
<dbReference type="Gene3D" id="1.10.10.60">
    <property type="entry name" value="Homeodomain-like"/>
    <property type="match status" value="1"/>
</dbReference>
<keyword evidence="7" id="KW-1185">Reference proteome</keyword>
<gene>
    <name evidence="6" type="ORF">FBUS_02722</name>
</gene>
<keyword evidence="3" id="KW-0539">Nucleus</keyword>
<sequence length="243" mass="28228">MSLTQISTWFANARRRLKKENKLCWNKRGRPPNCPAAKRAQLPRLEIQIQLNQTFGKQTDCCEQSNVAASQNDCGLSTTQTFPRSNCTGRAPESLNYQQSVHDQNCSTRTETDDVTSNRTDMNNPDPGNLIDFYFINRHQSKPVLPHGRVDITEQCMTFPHPMPRFVPFMSAEQCETKPLSSNPLFQNSLMLPHPNVIWDDRIRSENIQHHLAMALLNWNSNHITFQRLYQLFYRYYRIGPRS</sequence>
<accession>A0A8E0VGI6</accession>
<comment type="similarity">
    <text evidence="2">Belongs to the TALE/IRO homeobox family.</text>
</comment>
<dbReference type="EMBL" id="LUCM01005661">
    <property type="protein sequence ID" value="KAA0192486.1"/>
    <property type="molecule type" value="Genomic_DNA"/>
</dbReference>
<evidence type="ECO:0000256" key="2">
    <source>
        <dbReference type="ARBA" id="ARBA00008446"/>
    </source>
</evidence>
<dbReference type="GO" id="GO:0048468">
    <property type="term" value="P:cell development"/>
    <property type="evidence" value="ECO:0007669"/>
    <property type="project" value="TreeGrafter"/>
</dbReference>
<comment type="caution">
    <text evidence="6">The sequence shown here is derived from an EMBL/GenBank/DDBJ whole genome shotgun (WGS) entry which is preliminary data.</text>
</comment>
<evidence type="ECO:0000259" key="5">
    <source>
        <dbReference type="PROSITE" id="PS50071"/>
    </source>
</evidence>
<feature type="DNA-binding region" description="Homeobox" evidence="3">
    <location>
        <begin position="3"/>
        <end position="21"/>
    </location>
</feature>
<reference evidence="6" key="1">
    <citation type="submission" date="2019-05" db="EMBL/GenBank/DDBJ databases">
        <title>Annotation for the trematode Fasciolopsis buski.</title>
        <authorList>
            <person name="Choi Y.-J."/>
        </authorList>
    </citation>
    <scope>NUCLEOTIDE SEQUENCE</scope>
    <source>
        <strain evidence="6">HT</strain>
        <tissue evidence="6">Whole worm</tissue>
    </source>
</reference>
<evidence type="ECO:0000256" key="3">
    <source>
        <dbReference type="PROSITE-ProRule" id="PRU00108"/>
    </source>
</evidence>
<evidence type="ECO:0000313" key="6">
    <source>
        <dbReference type="EMBL" id="KAA0192486.1"/>
    </source>
</evidence>
<evidence type="ECO:0000256" key="4">
    <source>
        <dbReference type="SAM" id="MobiDB-lite"/>
    </source>
</evidence>
<dbReference type="Proteomes" id="UP000728185">
    <property type="component" value="Unassembled WGS sequence"/>
</dbReference>
<comment type="subcellular location">
    <subcellularLocation>
        <location evidence="1 3">Nucleus</location>
    </subcellularLocation>
</comment>
<organism evidence="6 7">
    <name type="scientific">Fasciolopsis buskii</name>
    <dbReference type="NCBI Taxonomy" id="27845"/>
    <lineage>
        <taxon>Eukaryota</taxon>
        <taxon>Metazoa</taxon>
        <taxon>Spiralia</taxon>
        <taxon>Lophotrochozoa</taxon>
        <taxon>Platyhelminthes</taxon>
        <taxon>Trematoda</taxon>
        <taxon>Digenea</taxon>
        <taxon>Plagiorchiida</taxon>
        <taxon>Echinostomata</taxon>
        <taxon>Echinostomatoidea</taxon>
        <taxon>Fasciolidae</taxon>
        <taxon>Fasciolopsis</taxon>
    </lineage>
</organism>
<evidence type="ECO:0000313" key="7">
    <source>
        <dbReference type="Proteomes" id="UP000728185"/>
    </source>
</evidence>
<dbReference type="AlphaFoldDB" id="A0A8E0VGI6"/>
<feature type="region of interest" description="Disordered" evidence="4">
    <location>
        <begin position="98"/>
        <end position="123"/>
    </location>
</feature>
<dbReference type="GO" id="GO:0005634">
    <property type="term" value="C:nucleus"/>
    <property type="evidence" value="ECO:0007669"/>
    <property type="project" value="UniProtKB-SubCell"/>
</dbReference>
<dbReference type="OrthoDB" id="6286886at2759"/>
<protein>
    <submittedName>
        <fullName evidence="6">Iroquois homeobox transcription factor IRX3</fullName>
    </submittedName>
</protein>
<dbReference type="PANTHER" id="PTHR11211:SF17">
    <property type="entry name" value="IROQUOIS-CLASS HOMEODOMAIN PROTEIN IRX-5"/>
    <property type="match status" value="1"/>
</dbReference>
<proteinExistence type="inferred from homology"/>
<dbReference type="GO" id="GO:0000981">
    <property type="term" value="F:DNA-binding transcription factor activity, RNA polymerase II-specific"/>
    <property type="evidence" value="ECO:0007669"/>
    <property type="project" value="TreeGrafter"/>
</dbReference>
<dbReference type="GO" id="GO:0000978">
    <property type="term" value="F:RNA polymerase II cis-regulatory region sequence-specific DNA binding"/>
    <property type="evidence" value="ECO:0007669"/>
    <property type="project" value="TreeGrafter"/>
</dbReference>
<dbReference type="SUPFAM" id="SSF46689">
    <property type="entry name" value="Homeodomain-like"/>
    <property type="match status" value="1"/>
</dbReference>